<keyword evidence="9 14" id="KW-0133">Cell shape</keyword>
<keyword evidence="15" id="KW-0472">Membrane</keyword>
<feature type="domain" description="Mur ligase central" evidence="18">
    <location>
        <begin position="118"/>
        <end position="295"/>
    </location>
</feature>
<dbReference type="InterPro" id="IPR036615">
    <property type="entry name" value="Mur_ligase_C_dom_sf"/>
</dbReference>
<keyword evidence="11 14" id="KW-0131">Cell cycle</keyword>
<dbReference type="InterPro" id="IPR004101">
    <property type="entry name" value="Mur_ligase_C"/>
</dbReference>
<evidence type="ECO:0000256" key="13">
    <source>
        <dbReference type="ARBA" id="ARBA00047833"/>
    </source>
</evidence>
<evidence type="ECO:0000256" key="9">
    <source>
        <dbReference type="ARBA" id="ARBA00022960"/>
    </source>
</evidence>
<sequence length="462" mass="51809">MLKLDDIKSVYFIGIGGIGMSALARFFKQQGKNVAGYDKTSTALTSTLINEGIGVSFQDDVNNIPDSFKDQSNCLVVYTPAVPVGHGELNYYRQNNFQVKKRAEVLGLLTRGMEGICVAGTHGKTTISSMTAHLMRQSLVGCNAFLGGITRNYSTNFLHDDASSYVVMEADEFDRSFLQLTPHLALISAMDADHLDIYGDASKVYEAFNQFVQLINPGGALLHKEGLPVELPDEDVEVFTYSAKEEGDFYPFNLKQVDGIYQFNLKTPFGKIMKLQMGVPGMVNVENAVGAIGLALLAGVEEDEIRKALPEFQGIKRRFEYRIREDNLIYIDDYAHHPEEINATVSSVRAIYPNKKITVVFQPHLYTRTKDFADEFAKALDQCDRVYLLDIYPAREEPIDGVSSKMIADRMQLQHVKLLNYDDLLLDMKKNVPEVVLTLGAGDIDRLTEDLEKQLKQFIRIK</sequence>
<dbReference type="SUPFAM" id="SSF51984">
    <property type="entry name" value="MurCD N-terminal domain"/>
    <property type="match status" value="1"/>
</dbReference>
<evidence type="ECO:0000313" key="20">
    <source>
        <dbReference type="Proteomes" id="UP000708576"/>
    </source>
</evidence>
<evidence type="ECO:0000256" key="15">
    <source>
        <dbReference type="SAM" id="Phobius"/>
    </source>
</evidence>
<keyword evidence="10 14" id="KW-0573">Peptidoglycan synthesis</keyword>
<feature type="domain" description="Mur ligase C-terminal" evidence="17">
    <location>
        <begin position="317"/>
        <end position="418"/>
    </location>
</feature>
<evidence type="ECO:0000313" key="19">
    <source>
        <dbReference type="EMBL" id="MBS2100320.1"/>
    </source>
</evidence>
<dbReference type="Pfam" id="PF08245">
    <property type="entry name" value="Mur_ligase_M"/>
    <property type="match status" value="1"/>
</dbReference>
<evidence type="ECO:0000256" key="8">
    <source>
        <dbReference type="ARBA" id="ARBA00022840"/>
    </source>
</evidence>
<evidence type="ECO:0000256" key="2">
    <source>
        <dbReference type="ARBA" id="ARBA00004752"/>
    </source>
</evidence>
<dbReference type="HAMAP" id="MF_00046">
    <property type="entry name" value="MurC"/>
    <property type="match status" value="1"/>
</dbReference>
<keyword evidence="8 14" id="KW-0067">ATP-binding</keyword>
<organism evidence="19 20">
    <name type="scientific">Carboxylicivirga linearis</name>
    <dbReference type="NCBI Taxonomy" id="1628157"/>
    <lineage>
        <taxon>Bacteria</taxon>
        <taxon>Pseudomonadati</taxon>
        <taxon>Bacteroidota</taxon>
        <taxon>Bacteroidia</taxon>
        <taxon>Marinilabiliales</taxon>
        <taxon>Marinilabiliaceae</taxon>
        <taxon>Carboxylicivirga</taxon>
    </lineage>
</organism>
<comment type="catalytic activity">
    <reaction evidence="13 14">
        <text>UDP-N-acetyl-alpha-D-muramate + L-alanine + ATP = UDP-N-acetyl-alpha-D-muramoyl-L-alanine + ADP + phosphate + H(+)</text>
        <dbReference type="Rhea" id="RHEA:23372"/>
        <dbReference type="ChEBI" id="CHEBI:15378"/>
        <dbReference type="ChEBI" id="CHEBI:30616"/>
        <dbReference type="ChEBI" id="CHEBI:43474"/>
        <dbReference type="ChEBI" id="CHEBI:57972"/>
        <dbReference type="ChEBI" id="CHEBI:70757"/>
        <dbReference type="ChEBI" id="CHEBI:83898"/>
        <dbReference type="ChEBI" id="CHEBI:456216"/>
        <dbReference type="EC" id="6.3.2.8"/>
    </reaction>
</comment>
<evidence type="ECO:0000256" key="11">
    <source>
        <dbReference type="ARBA" id="ARBA00023306"/>
    </source>
</evidence>
<dbReference type="Proteomes" id="UP000708576">
    <property type="component" value="Unassembled WGS sequence"/>
</dbReference>
<evidence type="ECO:0000259" key="18">
    <source>
        <dbReference type="Pfam" id="PF08245"/>
    </source>
</evidence>
<evidence type="ECO:0000256" key="3">
    <source>
        <dbReference type="ARBA" id="ARBA00012211"/>
    </source>
</evidence>
<feature type="domain" description="Mur ligase N-terminal catalytic" evidence="16">
    <location>
        <begin position="10"/>
        <end position="111"/>
    </location>
</feature>
<keyword evidence="4 14" id="KW-0963">Cytoplasm</keyword>
<protein>
    <recommendedName>
        <fullName evidence="3 14">UDP-N-acetylmuramate--L-alanine ligase</fullName>
        <ecNumber evidence="3 14">6.3.2.8</ecNumber>
    </recommendedName>
    <alternativeName>
        <fullName evidence="14">UDP-N-acetylmuramoyl-L-alanine synthetase</fullName>
    </alternativeName>
</protein>
<dbReference type="Gene3D" id="3.40.1190.10">
    <property type="entry name" value="Mur-like, catalytic domain"/>
    <property type="match status" value="1"/>
</dbReference>
<dbReference type="InterPro" id="IPR000713">
    <property type="entry name" value="Mur_ligase_N"/>
</dbReference>
<dbReference type="InterPro" id="IPR013221">
    <property type="entry name" value="Mur_ligase_cen"/>
</dbReference>
<evidence type="ECO:0000256" key="7">
    <source>
        <dbReference type="ARBA" id="ARBA00022741"/>
    </source>
</evidence>
<dbReference type="Gene3D" id="3.90.190.20">
    <property type="entry name" value="Mur ligase, C-terminal domain"/>
    <property type="match status" value="1"/>
</dbReference>
<comment type="pathway">
    <text evidence="2 14">Cell wall biogenesis; peptidoglycan biosynthesis.</text>
</comment>
<comment type="similarity">
    <text evidence="14">Belongs to the MurCDEF family.</text>
</comment>
<evidence type="ECO:0000256" key="4">
    <source>
        <dbReference type="ARBA" id="ARBA00022490"/>
    </source>
</evidence>
<evidence type="ECO:0000256" key="5">
    <source>
        <dbReference type="ARBA" id="ARBA00022598"/>
    </source>
</evidence>
<keyword evidence="15" id="KW-1133">Transmembrane helix</keyword>
<evidence type="ECO:0000256" key="10">
    <source>
        <dbReference type="ARBA" id="ARBA00022984"/>
    </source>
</evidence>
<keyword evidence="7 14" id="KW-0547">Nucleotide-binding</keyword>
<dbReference type="EMBL" id="JAGUCO010000021">
    <property type="protein sequence ID" value="MBS2100320.1"/>
    <property type="molecule type" value="Genomic_DNA"/>
</dbReference>
<evidence type="ECO:0000256" key="1">
    <source>
        <dbReference type="ARBA" id="ARBA00004496"/>
    </source>
</evidence>
<gene>
    <name evidence="14" type="primary">murC</name>
    <name evidence="19" type="ORF">KEM10_18695</name>
</gene>
<name>A0ABS5JZJ0_9BACT</name>
<dbReference type="InterPro" id="IPR036565">
    <property type="entry name" value="Mur-like_cat_sf"/>
</dbReference>
<dbReference type="PANTHER" id="PTHR43445:SF3">
    <property type="entry name" value="UDP-N-ACETYLMURAMATE--L-ALANINE LIGASE"/>
    <property type="match status" value="1"/>
</dbReference>
<dbReference type="InterPro" id="IPR005758">
    <property type="entry name" value="UDP-N-AcMur_Ala_ligase_MurC"/>
</dbReference>
<evidence type="ECO:0000256" key="12">
    <source>
        <dbReference type="ARBA" id="ARBA00023316"/>
    </source>
</evidence>
<dbReference type="GO" id="GO:0008763">
    <property type="term" value="F:UDP-N-acetylmuramate-L-alanine ligase activity"/>
    <property type="evidence" value="ECO:0007669"/>
    <property type="project" value="UniProtKB-EC"/>
</dbReference>
<evidence type="ECO:0000256" key="14">
    <source>
        <dbReference type="HAMAP-Rule" id="MF_00046"/>
    </source>
</evidence>
<dbReference type="Gene3D" id="3.40.50.720">
    <property type="entry name" value="NAD(P)-binding Rossmann-like Domain"/>
    <property type="match status" value="1"/>
</dbReference>
<keyword evidence="15" id="KW-0812">Transmembrane</keyword>
<comment type="subcellular location">
    <subcellularLocation>
        <location evidence="1 14">Cytoplasm</location>
    </subcellularLocation>
</comment>
<dbReference type="SUPFAM" id="SSF53623">
    <property type="entry name" value="MurD-like peptide ligases, catalytic domain"/>
    <property type="match status" value="1"/>
</dbReference>
<comment type="caution">
    <text evidence="19">The sequence shown here is derived from an EMBL/GenBank/DDBJ whole genome shotgun (WGS) entry which is preliminary data.</text>
</comment>
<feature type="transmembrane region" description="Helical" evidence="15">
    <location>
        <begin position="9"/>
        <end position="27"/>
    </location>
</feature>
<feature type="binding site" evidence="14">
    <location>
        <begin position="120"/>
        <end position="126"/>
    </location>
    <ligand>
        <name>ATP</name>
        <dbReference type="ChEBI" id="CHEBI:30616"/>
    </ligand>
</feature>
<accession>A0ABS5JZJ0</accession>
<dbReference type="PANTHER" id="PTHR43445">
    <property type="entry name" value="UDP-N-ACETYLMURAMATE--L-ALANINE LIGASE-RELATED"/>
    <property type="match status" value="1"/>
</dbReference>
<comment type="function">
    <text evidence="14">Cell wall formation.</text>
</comment>
<dbReference type="NCBIfam" id="TIGR01082">
    <property type="entry name" value="murC"/>
    <property type="match status" value="1"/>
</dbReference>
<evidence type="ECO:0000259" key="16">
    <source>
        <dbReference type="Pfam" id="PF01225"/>
    </source>
</evidence>
<dbReference type="Pfam" id="PF01225">
    <property type="entry name" value="Mur_ligase"/>
    <property type="match status" value="1"/>
</dbReference>
<keyword evidence="20" id="KW-1185">Reference proteome</keyword>
<dbReference type="InterPro" id="IPR050061">
    <property type="entry name" value="MurCDEF_pg_biosynth"/>
</dbReference>
<reference evidence="19 20" key="1">
    <citation type="journal article" date="2015" name="Int. J. Syst. Evol. Microbiol.">
        <title>Carboxylicivirga linearis sp. nov., isolated from a sea cucumber culture pond.</title>
        <authorList>
            <person name="Wang F.Q."/>
            <person name="Zhou Y.X."/>
            <person name="Lin X.Z."/>
            <person name="Chen G.J."/>
            <person name="Du Z.J."/>
        </authorList>
    </citation>
    <scope>NUCLEOTIDE SEQUENCE [LARGE SCALE GENOMIC DNA]</scope>
    <source>
        <strain evidence="19 20">FB218</strain>
    </source>
</reference>
<dbReference type="RefSeq" id="WP_212217932.1">
    <property type="nucleotide sequence ID" value="NZ_JAGUCO010000021.1"/>
</dbReference>
<keyword evidence="5 14" id="KW-0436">Ligase</keyword>
<evidence type="ECO:0000256" key="6">
    <source>
        <dbReference type="ARBA" id="ARBA00022618"/>
    </source>
</evidence>
<dbReference type="Pfam" id="PF02875">
    <property type="entry name" value="Mur_ligase_C"/>
    <property type="match status" value="1"/>
</dbReference>
<dbReference type="EC" id="6.3.2.8" evidence="3 14"/>
<keyword evidence="6 14" id="KW-0132">Cell division</keyword>
<keyword evidence="12 14" id="KW-0961">Cell wall biogenesis/degradation</keyword>
<evidence type="ECO:0000259" key="17">
    <source>
        <dbReference type="Pfam" id="PF02875"/>
    </source>
</evidence>
<dbReference type="SUPFAM" id="SSF53244">
    <property type="entry name" value="MurD-like peptide ligases, peptide-binding domain"/>
    <property type="match status" value="1"/>
</dbReference>
<proteinExistence type="inferred from homology"/>